<dbReference type="InterPro" id="IPR001173">
    <property type="entry name" value="Glyco_trans_2-like"/>
</dbReference>
<comment type="caution">
    <text evidence="2">The sequence shown here is derived from an EMBL/GenBank/DDBJ whole genome shotgun (WGS) entry which is preliminary data.</text>
</comment>
<dbReference type="PANTHER" id="PTHR22916">
    <property type="entry name" value="GLYCOSYLTRANSFERASE"/>
    <property type="match status" value="1"/>
</dbReference>
<dbReference type="Pfam" id="PF00535">
    <property type="entry name" value="Glycos_transf_2"/>
    <property type="match status" value="1"/>
</dbReference>
<name>A0A0G1WCS1_9BACT</name>
<accession>A0A0G1WCS1</accession>
<evidence type="ECO:0000313" key="2">
    <source>
        <dbReference type="EMBL" id="KKU88108.1"/>
    </source>
</evidence>
<proteinExistence type="predicted"/>
<dbReference type="EMBL" id="LCOY01000013">
    <property type="protein sequence ID" value="KKU88108.1"/>
    <property type="molecule type" value="Genomic_DNA"/>
</dbReference>
<dbReference type="Gene3D" id="3.90.550.10">
    <property type="entry name" value="Spore Coat Polysaccharide Biosynthesis Protein SpsA, Chain A"/>
    <property type="match status" value="1"/>
</dbReference>
<gene>
    <name evidence="2" type="ORF">UY16_C0013G0018</name>
</gene>
<feature type="domain" description="Glycosyltransferase 2-like" evidence="1">
    <location>
        <begin position="3"/>
        <end position="121"/>
    </location>
</feature>
<dbReference type="InterPro" id="IPR029044">
    <property type="entry name" value="Nucleotide-diphossugar_trans"/>
</dbReference>
<protein>
    <recommendedName>
        <fullName evidence="1">Glycosyltransferase 2-like domain-containing protein</fullName>
    </recommendedName>
</protein>
<organism evidence="2 3">
    <name type="scientific">Candidatus Gottesmanbacteria bacterium GW2011_GWA2_47_9</name>
    <dbReference type="NCBI Taxonomy" id="1618445"/>
    <lineage>
        <taxon>Bacteria</taxon>
        <taxon>Candidatus Gottesmaniibacteriota</taxon>
    </lineage>
</organism>
<dbReference type="AlphaFoldDB" id="A0A0G1WCS1"/>
<sequence length="295" mass="34451">MVSVIIPTYYDPFLQKTIDSLLTSAAGTIEIIPVLDGYTPQPAIRSHPRVKPVPLPKNTGLRGAINAGLAASRGKYIMKCDAHCIFAPRFDTIMSEYCDENWLMIPRRFSLRETTWQPNGHRPVKDYHYLAYPTHSALYGTNISNQDWPEQTARKSNPKYDIDDTMTFQGSCWFAHKNYFMKRVGFLDNRQETYGPWADDVQEIGLKYWLGGGANKVIKKTWYAHLSKRSHHYKSGLFSRQYKINPAAQLGHTWSTRHWLRNEEPNMIHPFSWLVEKFWPVPTWPEDRRLWMLKE</sequence>
<reference evidence="2 3" key="1">
    <citation type="journal article" date="2015" name="Nature">
        <title>rRNA introns, odd ribosomes, and small enigmatic genomes across a large radiation of phyla.</title>
        <authorList>
            <person name="Brown C.T."/>
            <person name="Hug L.A."/>
            <person name="Thomas B.C."/>
            <person name="Sharon I."/>
            <person name="Castelle C.J."/>
            <person name="Singh A."/>
            <person name="Wilkins M.J."/>
            <person name="Williams K.H."/>
            <person name="Banfield J.F."/>
        </authorList>
    </citation>
    <scope>NUCLEOTIDE SEQUENCE [LARGE SCALE GENOMIC DNA]</scope>
</reference>
<dbReference type="SUPFAM" id="SSF53448">
    <property type="entry name" value="Nucleotide-diphospho-sugar transferases"/>
    <property type="match status" value="1"/>
</dbReference>
<evidence type="ECO:0000259" key="1">
    <source>
        <dbReference type="Pfam" id="PF00535"/>
    </source>
</evidence>
<dbReference type="CDD" id="cd00761">
    <property type="entry name" value="Glyco_tranf_GTA_type"/>
    <property type="match status" value="1"/>
</dbReference>
<evidence type="ECO:0000313" key="3">
    <source>
        <dbReference type="Proteomes" id="UP000034739"/>
    </source>
</evidence>
<dbReference type="Proteomes" id="UP000034739">
    <property type="component" value="Unassembled WGS sequence"/>
</dbReference>